<reference evidence="1 2" key="1">
    <citation type="submission" date="2013-08" db="EMBL/GenBank/DDBJ databases">
        <title>Gluconobacter thailandicus NBRC 3257 whole genome sequence.</title>
        <authorList>
            <person name="Matsutani M."/>
            <person name="Yakushi T."/>
            <person name="Matsushita K."/>
        </authorList>
    </citation>
    <scope>NUCLEOTIDE SEQUENCE [LARGE SCALE GENOMIC DNA]</scope>
    <source>
        <strain evidence="1 2">NBRC 3257</strain>
    </source>
</reference>
<evidence type="ECO:0000313" key="2">
    <source>
        <dbReference type="Proteomes" id="UP000018209"/>
    </source>
</evidence>
<keyword evidence="2" id="KW-1185">Reference proteome</keyword>
<dbReference type="Proteomes" id="UP000018209">
    <property type="component" value="Unassembled WGS sequence"/>
</dbReference>
<comment type="caution">
    <text evidence="1">The sequence shown here is derived from an EMBL/GenBank/DDBJ whole genome shotgun (WGS) entry which is preliminary data.</text>
</comment>
<accession>A0ABQ0IU51</accession>
<dbReference type="EMBL" id="BASM01000011">
    <property type="protein sequence ID" value="GAD25735.1"/>
    <property type="molecule type" value="Genomic_DNA"/>
</dbReference>
<protein>
    <submittedName>
        <fullName evidence="1">Uncharacterized protein</fullName>
    </submittedName>
</protein>
<name>A0ABQ0IU51_GLUTH</name>
<sequence>MFPMMLTLGSWQPVKATFIAGLPPVTPVGVSVDHRGAVVPETPNDVLAMDISMILTNIDVRPIAPFRKRGNLL</sequence>
<proteinExistence type="predicted"/>
<dbReference type="RefSeq" id="WP_007283276.1">
    <property type="nucleotide sequence ID" value="NZ_BASM01000011.1"/>
</dbReference>
<evidence type="ECO:0000313" key="1">
    <source>
        <dbReference type="EMBL" id="GAD25735.1"/>
    </source>
</evidence>
<organism evidence="1 2">
    <name type="scientific">Gluconobacter thailandicus NBRC 3257</name>
    <dbReference type="NCBI Taxonomy" id="1381097"/>
    <lineage>
        <taxon>Bacteria</taxon>
        <taxon>Pseudomonadati</taxon>
        <taxon>Pseudomonadota</taxon>
        <taxon>Alphaproteobacteria</taxon>
        <taxon>Acetobacterales</taxon>
        <taxon>Acetobacteraceae</taxon>
        <taxon>Gluconobacter</taxon>
    </lineage>
</organism>
<gene>
    <name evidence="1" type="ORF">NBRC3257_0734</name>
</gene>